<sequence length="122" mass="13085">MFRRSNRLTAWLGILAILLAVFAPLVTQLIERGQVPADVLCSAAAHDGANGASTQTGKSLAAHLDACGYCSLLAHSPALNTASHEIIRFIPGARLSVSAMVRVDLPRVRYLRRPLRAPPFDA</sequence>
<protein>
    <recommendedName>
        <fullName evidence="3">DUF2946 domain-containing protein</fullName>
    </recommendedName>
</protein>
<dbReference type="RefSeq" id="WP_074985371.1">
    <property type="nucleotide sequence ID" value="NZ_CADFGN010000001.1"/>
</dbReference>
<evidence type="ECO:0000313" key="2">
    <source>
        <dbReference type="Proteomes" id="UP000183529"/>
    </source>
</evidence>
<dbReference type="AlphaFoldDB" id="A0AAQ1GJ37"/>
<reference evidence="1 2" key="1">
    <citation type="submission" date="2016-10" db="EMBL/GenBank/DDBJ databases">
        <authorList>
            <person name="Varghese N."/>
            <person name="Submissions S."/>
        </authorList>
    </citation>
    <scope>NUCLEOTIDE SEQUENCE [LARGE SCALE GENOMIC DNA]</scope>
    <source>
        <strain evidence="1 2">LMG 22274</strain>
    </source>
</reference>
<evidence type="ECO:0008006" key="3">
    <source>
        <dbReference type="Google" id="ProtNLM"/>
    </source>
</evidence>
<organism evidence="1 2">
    <name type="scientific">Paraburkholderia tropica</name>
    <dbReference type="NCBI Taxonomy" id="92647"/>
    <lineage>
        <taxon>Bacteria</taxon>
        <taxon>Pseudomonadati</taxon>
        <taxon>Pseudomonadota</taxon>
        <taxon>Betaproteobacteria</taxon>
        <taxon>Burkholderiales</taxon>
        <taxon>Burkholderiaceae</taxon>
        <taxon>Paraburkholderia</taxon>
    </lineage>
</organism>
<evidence type="ECO:0000313" key="1">
    <source>
        <dbReference type="EMBL" id="SEK02402.1"/>
    </source>
</evidence>
<dbReference type="Pfam" id="PF11162">
    <property type="entry name" value="DUF2946"/>
    <property type="match status" value="1"/>
</dbReference>
<accession>A0AAQ1GJ37</accession>
<gene>
    <name evidence="1" type="ORF">SAMN05216550_113168</name>
</gene>
<name>A0AAQ1GJ37_9BURK</name>
<comment type="caution">
    <text evidence="1">The sequence shown here is derived from an EMBL/GenBank/DDBJ whole genome shotgun (WGS) entry which is preliminary data.</text>
</comment>
<proteinExistence type="predicted"/>
<dbReference type="InterPro" id="IPR021333">
    <property type="entry name" value="DUF2946"/>
</dbReference>
<dbReference type="Proteomes" id="UP000183529">
    <property type="component" value="Unassembled WGS sequence"/>
</dbReference>
<dbReference type="EMBL" id="FNZM01000013">
    <property type="protein sequence ID" value="SEK02402.1"/>
    <property type="molecule type" value="Genomic_DNA"/>
</dbReference>